<evidence type="ECO:0000259" key="1">
    <source>
        <dbReference type="PROSITE" id="PS50878"/>
    </source>
</evidence>
<dbReference type="InterPro" id="IPR012337">
    <property type="entry name" value="RNaseH-like_sf"/>
</dbReference>
<dbReference type="Proteomes" id="UP001634393">
    <property type="component" value="Unassembled WGS sequence"/>
</dbReference>
<dbReference type="InterPro" id="IPR026960">
    <property type="entry name" value="RVT-Znf"/>
</dbReference>
<dbReference type="Pfam" id="PF13456">
    <property type="entry name" value="RVT_3"/>
    <property type="match status" value="1"/>
</dbReference>
<dbReference type="AlphaFoldDB" id="A0ABD3SMC2"/>
<dbReference type="InterPro" id="IPR036397">
    <property type="entry name" value="RNaseH_sf"/>
</dbReference>
<dbReference type="SUPFAM" id="SSF56219">
    <property type="entry name" value="DNase I-like"/>
    <property type="match status" value="1"/>
</dbReference>
<organism evidence="2 3">
    <name type="scientific">Penstemon smallii</name>
    <dbReference type="NCBI Taxonomy" id="265156"/>
    <lineage>
        <taxon>Eukaryota</taxon>
        <taxon>Viridiplantae</taxon>
        <taxon>Streptophyta</taxon>
        <taxon>Embryophyta</taxon>
        <taxon>Tracheophyta</taxon>
        <taxon>Spermatophyta</taxon>
        <taxon>Magnoliopsida</taxon>
        <taxon>eudicotyledons</taxon>
        <taxon>Gunneridae</taxon>
        <taxon>Pentapetalae</taxon>
        <taxon>asterids</taxon>
        <taxon>lamiids</taxon>
        <taxon>Lamiales</taxon>
        <taxon>Plantaginaceae</taxon>
        <taxon>Cheloneae</taxon>
        <taxon>Penstemon</taxon>
    </lineage>
</organism>
<dbReference type="Gene3D" id="3.30.420.10">
    <property type="entry name" value="Ribonuclease H-like superfamily/Ribonuclease H"/>
    <property type="match status" value="1"/>
</dbReference>
<feature type="domain" description="Reverse transcriptase" evidence="1">
    <location>
        <begin position="195"/>
        <end position="445"/>
    </location>
</feature>
<dbReference type="CDD" id="cd06222">
    <property type="entry name" value="RNase_H_like"/>
    <property type="match status" value="1"/>
</dbReference>
<name>A0ABD3SMC2_9LAMI</name>
<dbReference type="InterPro" id="IPR000477">
    <property type="entry name" value="RT_dom"/>
</dbReference>
<dbReference type="PANTHER" id="PTHR33116">
    <property type="entry name" value="REVERSE TRANSCRIPTASE ZINC-BINDING DOMAIN-CONTAINING PROTEIN-RELATED-RELATED"/>
    <property type="match status" value="1"/>
</dbReference>
<dbReference type="Pfam" id="PF00078">
    <property type="entry name" value="RVT_1"/>
    <property type="match status" value="1"/>
</dbReference>
<dbReference type="InterPro" id="IPR036691">
    <property type="entry name" value="Endo/exonu/phosph_ase_sf"/>
</dbReference>
<accession>A0ABD3SMC2</accession>
<dbReference type="PANTHER" id="PTHR33116:SF86">
    <property type="entry name" value="REVERSE TRANSCRIPTASE DOMAIN-CONTAINING PROTEIN"/>
    <property type="match status" value="1"/>
</dbReference>
<dbReference type="Gene3D" id="3.60.10.10">
    <property type="entry name" value="Endonuclease/exonuclease/phosphatase"/>
    <property type="match status" value="1"/>
</dbReference>
<dbReference type="Pfam" id="PF13966">
    <property type="entry name" value="zf-RVT"/>
    <property type="match status" value="1"/>
</dbReference>
<dbReference type="EMBL" id="JBJXBP010000006">
    <property type="protein sequence ID" value="KAL3825541.1"/>
    <property type="molecule type" value="Genomic_DNA"/>
</dbReference>
<gene>
    <name evidence="2" type="ORF">ACJIZ3_021570</name>
</gene>
<dbReference type="InterPro" id="IPR044730">
    <property type="entry name" value="RNase_H-like_dom_plant"/>
</dbReference>
<dbReference type="SUPFAM" id="SSF56672">
    <property type="entry name" value="DNA/RNA polymerases"/>
    <property type="match status" value="1"/>
</dbReference>
<dbReference type="PROSITE" id="PS50878">
    <property type="entry name" value="RT_POL"/>
    <property type="match status" value="1"/>
</dbReference>
<dbReference type="InterPro" id="IPR043502">
    <property type="entry name" value="DNA/RNA_pol_sf"/>
</dbReference>
<proteinExistence type="predicted"/>
<dbReference type="InterPro" id="IPR002156">
    <property type="entry name" value="RNaseH_domain"/>
</dbReference>
<evidence type="ECO:0000313" key="3">
    <source>
        <dbReference type="Proteomes" id="UP001634393"/>
    </source>
</evidence>
<comment type="caution">
    <text evidence="2">The sequence shown here is derived from an EMBL/GenBank/DDBJ whole genome shotgun (WGS) entry which is preliminary data.</text>
</comment>
<reference evidence="2 3" key="1">
    <citation type="submission" date="2024-12" db="EMBL/GenBank/DDBJ databases">
        <title>The unique morphological basis and parallel evolutionary history of personate flowers in Penstemon.</title>
        <authorList>
            <person name="Depatie T.H."/>
            <person name="Wessinger C.A."/>
        </authorList>
    </citation>
    <scope>NUCLEOTIDE SEQUENCE [LARGE SCALE GENOMIC DNA]</scope>
    <source>
        <strain evidence="2">WTNN_2</strain>
        <tissue evidence="2">Leaf</tissue>
    </source>
</reference>
<dbReference type="SUPFAM" id="SSF53098">
    <property type="entry name" value="Ribonuclease H-like"/>
    <property type="match status" value="1"/>
</dbReference>
<protein>
    <recommendedName>
        <fullName evidence="1">Reverse transcriptase domain-containing protein</fullName>
    </recommendedName>
</protein>
<evidence type="ECO:0000313" key="2">
    <source>
        <dbReference type="EMBL" id="KAL3825541.1"/>
    </source>
</evidence>
<dbReference type="CDD" id="cd01650">
    <property type="entry name" value="RT_nLTR_like"/>
    <property type="match status" value="1"/>
</dbReference>
<sequence>MNLILPTPWGRTCNPMRTLAWNCQGLGKPKAGRALRELLKNSKPDILFLSEIKTSSTSPIINILNFAHLSNHIFVPPIGIAGGLCLAWTSDTNVQVLSMDATYIDAMVTTDQNSTPWHLTGADLPYPSDLENLFPNVVNEEENNILCKIPSPKEIKQVMFSFASEKSPGPDGLPALFYKYFWSTTGITLVHAVRHFFKSGFMLKAINHTFVTLIPKIANASRVEHFRPISLCNISYKVISKIIANRLKPLLQKIISPNQMAFVEGRSINENTIISHEIMHYLHNRKGKKGFLAIKVDLSKAYDRVEWKLLLHILHCLGFCEKFVSWIKQCISSCNFSFLINGIRQGDPLSPYLFIIYTELLSRLLVKEESIGSFRGIKIARTCPLISHLLYADDLIIYCRANLDDVHSVFKILEKFSTWSGQIVNTGKSFIHFSRNVDNHFNILVENELNLRECDHNSKHLGLPFCKKRSRSQAFNDIIVKLQQKLNGWRSKNLSHAGRGILVKAVAQALPMYPMSTFLIPKTICDTLDKIMRKFWWGENSNGNSLMLKTWTSICLPKALGGLGFRKSEDFNRALVSKLTWKMANNENCLWTKVMEAKYLKGKNFFDVEKAPNNASWIWRDIFNCKDIILKGICTSINVESSVQIWKIPWIPSLPGTILTPKPDCLVDLTNFSLVRHLICPSRGDWDIDILSELFSPEIIFEIRKIIISPPTSPQRLFWHPSKSGNFSSKSAYLTSQISRFPNLAQNDSTLFKNIWNSKIHNRHKLFVWKTIHDIIPTKKRLSCFLQIDNSGCPICNTETESLDHLFLRCPLSVALWFHSPWNFRVEAFQNTPIRDWIALLLCKDGIFFPSPKLREDFFIFAVCLFDTIWYHRNQIVHNGLVSPFQVLLQRIKSSAAAHVKAQIHTRFSASFAASKLGWKPPEADWISANVDASFKDGKAAWAIIFRNHLGSILFAKSAVLPCLNVAVAEAIALKEACSAASSCGVFCVNFESDCLTNILAVTRTDDDLDWDTSILISEIRSFWTSWPKWKFNFISRNANRAAHNLAAWTFSTNSTPPLSPTNLPISIFCDGGFPCVNWNYSFI</sequence>
<keyword evidence="3" id="KW-1185">Reference proteome</keyword>